<evidence type="ECO:0008006" key="14">
    <source>
        <dbReference type="Google" id="ProtNLM"/>
    </source>
</evidence>
<dbReference type="NCBIfam" id="TIGR01413">
    <property type="entry name" value="Dyp_perox_fam"/>
    <property type="match status" value="1"/>
</dbReference>
<dbReference type="InterPro" id="IPR019546">
    <property type="entry name" value="TAT_signal_bac_arc"/>
</dbReference>
<dbReference type="Pfam" id="PF04261">
    <property type="entry name" value="Dyp_perox_N"/>
    <property type="match status" value="1"/>
</dbReference>
<evidence type="ECO:0000256" key="6">
    <source>
        <dbReference type="ARBA" id="ARBA00023002"/>
    </source>
</evidence>
<organism evidence="12 13">
    <name type="scientific">Tsukamurella pseudospumae</name>
    <dbReference type="NCBI Taxonomy" id="239498"/>
    <lineage>
        <taxon>Bacteria</taxon>
        <taxon>Bacillati</taxon>
        <taxon>Actinomycetota</taxon>
        <taxon>Actinomycetes</taxon>
        <taxon>Mycobacteriales</taxon>
        <taxon>Tsukamurellaceae</taxon>
        <taxon>Tsukamurella</taxon>
    </lineage>
</organism>
<dbReference type="NCBIfam" id="TIGR01409">
    <property type="entry name" value="TAT_signal_seq"/>
    <property type="match status" value="1"/>
</dbReference>
<keyword evidence="5" id="KW-0732">Signal</keyword>
<keyword evidence="13" id="KW-1185">Reference proteome</keyword>
<dbReference type="PROSITE" id="PS51257">
    <property type="entry name" value="PROKAR_LIPOPROTEIN"/>
    <property type="match status" value="1"/>
</dbReference>
<dbReference type="PANTHER" id="PTHR30521">
    <property type="entry name" value="DEFERROCHELATASE/PEROXIDASE"/>
    <property type="match status" value="1"/>
</dbReference>
<evidence type="ECO:0000256" key="5">
    <source>
        <dbReference type="ARBA" id="ARBA00022729"/>
    </source>
</evidence>
<protein>
    <recommendedName>
        <fullName evidence="14">Peroxidase</fullName>
    </recommendedName>
</protein>
<gene>
    <name evidence="12" type="ORF">AXK61_13725</name>
</gene>
<keyword evidence="7" id="KW-0408">Iron</keyword>
<dbReference type="Proteomes" id="UP000070409">
    <property type="component" value="Unassembled WGS sequence"/>
</dbReference>
<dbReference type="PROSITE" id="PS51404">
    <property type="entry name" value="DYP_PEROXIDASE"/>
    <property type="match status" value="1"/>
</dbReference>
<name>A0A137ZS81_9ACTN</name>
<evidence type="ECO:0000256" key="2">
    <source>
        <dbReference type="ARBA" id="ARBA00022559"/>
    </source>
</evidence>
<accession>A0A137ZS81</accession>
<evidence type="ECO:0000256" key="8">
    <source>
        <dbReference type="ARBA" id="ARBA00025737"/>
    </source>
</evidence>
<dbReference type="InterPro" id="IPR011008">
    <property type="entry name" value="Dimeric_a/b-barrel"/>
</dbReference>
<evidence type="ECO:0000256" key="3">
    <source>
        <dbReference type="ARBA" id="ARBA00022617"/>
    </source>
</evidence>
<evidence type="ECO:0000256" key="7">
    <source>
        <dbReference type="ARBA" id="ARBA00023004"/>
    </source>
</evidence>
<dbReference type="Pfam" id="PF20628">
    <property type="entry name" value="Dyp_perox_C"/>
    <property type="match status" value="1"/>
</dbReference>
<feature type="domain" description="Dyp-type peroxidase C-terminal" evidence="11">
    <location>
        <begin position="191"/>
        <end position="368"/>
    </location>
</feature>
<evidence type="ECO:0000313" key="12">
    <source>
        <dbReference type="EMBL" id="KXP01040.1"/>
    </source>
</evidence>
<keyword evidence="4" id="KW-0479">Metal-binding</keyword>
<evidence type="ECO:0000256" key="9">
    <source>
        <dbReference type="SAM" id="MobiDB-lite"/>
    </source>
</evidence>
<dbReference type="EMBL" id="LSRE01000002">
    <property type="protein sequence ID" value="KXP01040.1"/>
    <property type="molecule type" value="Genomic_DNA"/>
</dbReference>
<dbReference type="InterPro" id="IPR048327">
    <property type="entry name" value="Dyp_perox_N"/>
</dbReference>
<keyword evidence="2" id="KW-0575">Peroxidase</keyword>
<evidence type="ECO:0000259" key="10">
    <source>
        <dbReference type="Pfam" id="PF04261"/>
    </source>
</evidence>
<evidence type="ECO:0000256" key="4">
    <source>
        <dbReference type="ARBA" id="ARBA00022723"/>
    </source>
</evidence>
<dbReference type="SUPFAM" id="SSF54909">
    <property type="entry name" value="Dimeric alpha+beta barrel"/>
    <property type="match status" value="1"/>
</dbReference>
<evidence type="ECO:0000256" key="1">
    <source>
        <dbReference type="ARBA" id="ARBA00001970"/>
    </source>
</evidence>
<keyword evidence="3" id="KW-0349">Heme</keyword>
<dbReference type="InterPro" id="IPR048328">
    <property type="entry name" value="Dyp_perox_C"/>
</dbReference>
<comment type="caution">
    <text evidence="12">The sequence shown here is derived from an EMBL/GenBank/DDBJ whole genome shotgun (WGS) entry which is preliminary data.</text>
</comment>
<dbReference type="PROSITE" id="PS51318">
    <property type="entry name" value="TAT"/>
    <property type="match status" value="1"/>
</dbReference>
<keyword evidence="6" id="KW-0560">Oxidoreductase</keyword>
<dbReference type="InterPro" id="IPR006311">
    <property type="entry name" value="TAT_signal"/>
</dbReference>
<evidence type="ECO:0000313" key="13">
    <source>
        <dbReference type="Proteomes" id="UP000070409"/>
    </source>
</evidence>
<evidence type="ECO:0000259" key="11">
    <source>
        <dbReference type="Pfam" id="PF20628"/>
    </source>
</evidence>
<comment type="cofactor">
    <cofactor evidence="1">
        <name>heme b</name>
        <dbReference type="ChEBI" id="CHEBI:60344"/>
    </cofactor>
</comment>
<dbReference type="RefSeq" id="WP_068743826.1">
    <property type="nucleotide sequence ID" value="NZ_LSRE01000002.1"/>
</dbReference>
<dbReference type="PANTHER" id="PTHR30521:SF4">
    <property type="entry name" value="DEFERROCHELATASE"/>
    <property type="match status" value="1"/>
</dbReference>
<sequence>MRASRRGFLGGTAAAAGAVGLAACARDESAPKPAPVAEQRHATYAAFDLTCTSAAETDALLHALRERIGALRQPRTPVATAITAPPTDSGTLGPDLDGAPDLTVNIGYGASFFDRWHADKRPAGIRPMREFDDDRLDPARCHGDLILEIRAADQDTVLHALRDLSRAGRGGLAPRWRQDGSQPSPRPDGAPRNHFGFKDGTSNVRPEEFDRLVWLDDAAQPWTRGGTFLVVRLIRMLTEFWDRISLSEQENIFGRDRASGAPIDGSTELDAPQYADDPGGDVIPLTSHIRLANPRTAETDGSRIFRRAYNYAGGLDVNGNLDLGLVFTCLQRDVVAQFEAVQERLSGEPLTDYIAPFGGGYFYLPPRDAGTDCSTTGGIL</sequence>
<proteinExistence type="inferred from homology"/>
<feature type="domain" description="Dyp-type peroxidase N-terminal" evidence="10">
    <location>
        <begin position="39"/>
        <end position="180"/>
    </location>
</feature>
<comment type="similarity">
    <text evidence="8">Belongs to the DyP-type peroxidase family.</text>
</comment>
<reference evidence="12 13" key="1">
    <citation type="submission" date="2016-02" db="EMBL/GenBank/DDBJ databases">
        <authorList>
            <person name="Teng J.L."/>
            <person name="Tang Y."/>
            <person name="Huang Y."/>
            <person name="Guo F."/>
            <person name="Wei W."/>
            <person name="Chen J.H."/>
            <person name="Wong S.Y."/>
            <person name="Lau S.K."/>
            <person name="Woo P.C."/>
        </authorList>
    </citation>
    <scope>NUCLEOTIDE SEQUENCE [LARGE SCALE GENOMIC DNA]</scope>
    <source>
        <strain evidence="12 13">JCM 13375</strain>
    </source>
</reference>
<dbReference type="InterPro" id="IPR006314">
    <property type="entry name" value="Dyp_peroxidase"/>
</dbReference>
<feature type="region of interest" description="Disordered" evidence="9">
    <location>
        <begin position="169"/>
        <end position="202"/>
    </location>
</feature>